<feature type="domain" description="Nucleolar 27S pre-rRNA processing Urb2/Npa2 C-terminal" evidence="2">
    <location>
        <begin position="1121"/>
        <end position="1348"/>
    </location>
</feature>
<gene>
    <name evidence="3" type="ORF">PHAECO_LOCUS11518</name>
</gene>
<accession>A0A9P0GWI4</accession>
<dbReference type="EMBL" id="OU896714">
    <property type="protein sequence ID" value="CAH1179596.1"/>
    <property type="molecule type" value="Genomic_DNA"/>
</dbReference>
<evidence type="ECO:0000313" key="3">
    <source>
        <dbReference type="EMBL" id="CAH1179596.1"/>
    </source>
</evidence>
<dbReference type="OrthoDB" id="160374at2759"/>
<proteinExistence type="predicted"/>
<evidence type="ECO:0000256" key="1">
    <source>
        <dbReference type="SAM" id="Coils"/>
    </source>
</evidence>
<reference evidence="3" key="2">
    <citation type="submission" date="2022-10" db="EMBL/GenBank/DDBJ databases">
        <authorList>
            <consortium name="ENA_rothamsted_submissions"/>
            <consortium name="culmorum"/>
            <person name="King R."/>
        </authorList>
    </citation>
    <scope>NUCLEOTIDE SEQUENCE</scope>
</reference>
<protein>
    <recommendedName>
        <fullName evidence="2">Nucleolar 27S pre-rRNA processing Urb2/Npa2 C-terminal domain-containing protein</fullName>
    </recommendedName>
</protein>
<evidence type="ECO:0000313" key="4">
    <source>
        <dbReference type="Proteomes" id="UP001153737"/>
    </source>
</evidence>
<dbReference type="GO" id="GO:0042254">
    <property type="term" value="P:ribosome biogenesis"/>
    <property type="evidence" value="ECO:0007669"/>
    <property type="project" value="TreeGrafter"/>
</dbReference>
<name>A0A9P0GWI4_PHACE</name>
<organism evidence="3 4">
    <name type="scientific">Phaedon cochleariae</name>
    <name type="common">Mustard beetle</name>
    <dbReference type="NCBI Taxonomy" id="80249"/>
    <lineage>
        <taxon>Eukaryota</taxon>
        <taxon>Metazoa</taxon>
        <taxon>Ecdysozoa</taxon>
        <taxon>Arthropoda</taxon>
        <taxon>Hexapoda</taxon>
        <taxon>Insecta</taxon>
        <taxon>Pterygota</taxon>
        <taxon>Neoptera</taxon>
        <taxon>Endopterygota</taxon>
        <taxon>Coleoptera</taxon>
        <taxon>Polyphaga</taxon>
        <taxon>Cucujiformia</taxon>
        <taxon>Chrysomeloidea</taxon>
        <taxon>Chrysomelidae</taxon>
        <taxon>Chrysomelinae</taxon>
        <taxon>Chrysomelini</taxon>
        <taxon>Phaedon</taxon>
    </lineage>
</organism>
<keyword evidence="4" id="KW-1185">Reference proteome</keyword>
<dbReference type="GO" id="GO:0005730">
    <property type="term" value="C:nucleolus"/>
    <property type="evidence" value="ECO:0007669"/>
    <property type="project" value="TreeGrafter"/>
</dbReference>
<dbReference type="PANTHER" id="PTHR15682:SF2">
    <property type="entry name" value="UNHEALTHY RIBOSOME BIOGENESIS PROTEIN 2 HOMOLOG"/>
    <property type="match status" value="1"/>
</dbReference>
<dbReference type="Proteomes" id="UP001153737">
    <property type="component" value="Chromosome 8"/>
</dbReference>
<sequence length="1349" mass="156866">MSVSIELLHILNNAQEPIDRRIRIADNAFNSSELPPQCKALLLKWILKNDEIGTDTWTILNGWVNSDYFKELSRNEIDNKEIQKLVQLLEKNIISLDSPDNELMDVIFNTIILIFDNRIFQQYFKNEVASFCCLLNNILIKIHCSLVLLKCLKSNLFYQRNIIVCDNFCANFLQIILPTFIKILEEFKDDEVFLQISRTVQKCVFYNNHRHFGNFINTFFDGTVHEDHPTSKALFQYLPNILEDNPYPGVHFKLLFHSFSSSYDNDFELIYKFLIILLYLIGFDMNKKIVFHQFEALDTYKSSVFIEKPQDVVLGLLEVLGETKYDLSCNVNTITLTTYLNMLLSSHIFRNKPSSISCLIISKIIKIDPLIVQALTEQIIVYSIMADIEDHKTEYEELVILMFSIYSKLHRIENLVSKIVGTLNGLVNDGTIWEKEEYSFVKKEQLELITVNIFTENILSTFSQCIRSLASWQVINIFKTLLFSLKRALEAVQNSQESNSILCINIHILSELTGTFLSSIRVAEHTVTSTVVEKTEKCLQDLEDLLKKFATNVLNKEHNHVMMRSFLKISFYWAEMKMLLKYYSSDEDKSIGTPDNNFALCNLTFLHPYLTIKQWCLISERINNFGEPSCKQLLYKMYIQRLRALHLFTGGVNDNIISNLLKNINTDLDYCWKYILEDKFLLTILLPRMEASSVILLTEKMIDDKNTLKEFQRNQHLSDFSIILNAIVFVGIKRINKLVSKRKRKHNEEIIMNRSSTSICDAFDENIILCGDNQNSIEKAMRIHNETCENRKEIHEEIKINEEKLLNLFEILVTYPIIFCSEDIQRMFLLYLLSLYKDFSVHFSRGDYTLLQVRLENIIIGILQHCKFKLADIFKMEIVASVILDTFMNWEEAVSNLIENMLKQKDFLTSCEALTLEVTQKLYDPSYMECSIIILNALNKLKKSKLPKETKITGENMKNNICDKISKLVSEETPNVTLLAGYAYIMKNYLSQNDDEKITELSNTLDSYLNLILTNRNCYDKFGCLSLLITVLQNKSKLKNIDDDFPLKIWNAFKEDDSVYSRFEEYSQLILLIVGHIPNDQFQVFMSDLLNISDKLIAQQDFVTFGKNLKTWESVVTTNLNSTKTKVLQESLEELLTKIMNILESSENNEALFENTTNLQKSIIKANQLHLTPPMIDILILNSTILLDRLGLDFQFTSNLSISMLSSLLKYRKPLIMDRLPPYLQQYRRILRMLCSQSNSDANADERGVRRVADCAHQLEKLTKSLVLCQKDMGRIAMYLIVDILEQYEQITLYPNVKIHLNNCIYSLISICDQHAVSYLMRVLSTASTEIFKMLYENYKKYYRFTGKV</sequence>
<keyword evidence="1" id="KW-0175">Coiled coil</keyword>
<dbReference type="InterPro" id="IPR018849">
    <property type="entry name" value="Urb2/Npa2_C"/>
</dbReference>
<reference evidence="3" key="1">
    <citation type="submission" date="2022-01" db="EMBL/GenBank/DDBJ databases">
        <authorList>
            <person name="King R."/>
        </authorList>
    </citation>
    <scope>NUCLEOTIDE SEQUENCE</scope>
</reference>
<dbReference type="Pfam" id="PF10441">
    <property type="entry name" value="Urb2"/>
    <property type="match status" value="1"/>
</dbReference>
<dbReference type="InterPro" id="IPR052609">
    <property type="entry name" value="Ribosome_Biogenesis_Reg"/>
</dbReference>
<feature type="coiled-coil region" evidence="1">
    <location>
        <begin position="532"/>
        <end position="559"/>
    </location>
</feature>
<dbReference type="PANTHER" id="PTHR15682">
    <property type="entry name" value="UNHEALTHY RIBOSOME BIOGENESIS PROTEIN 2 HOMOLOG"/>
    <property type="match status" value="1"/>
</dbReference>
<evidence type="ECO:0000259" key="2">
    <source>
        <dbReference type="Pfam" id="PF10441"/>
    </source>
</evidence>